<dbReference type="InterPro" id="IPR017853">
    <property type="entry name" value="GH"/>
</dbReference>
<keyword evidence="2 3" id="KW-0326">Glycosidase</keyword>
<feature type="domain" description="Glycoside hydrolase family 5" evidence="6">
    <location>
        <begin position="113"/>
        <end position="407"/>
    </location>
</feature>
<sequence>MKKTLIGAVLAGGLLAGALAAPATGSAASGAPADGNAAGSASANVPLADTWAPPLSTRGRYIVDANGDRFKLKSANWHGAQGSWTGSGDIADPANHNAGEKSDQMPLGLDRTPIAAILADFRSLGVNSFRLPFSNEMLHDQRPVSDASVAANPQLRGKTPLQVFDAVIAASTAEGFAVVLNNHTNTSRWCCGLDGNERWNTSQSTAQWEADWLFMADRYKANKRVVGVDLYNEVRRTITDDANWGWGNDHDWYAASQRVADRILTQVNRDLLIVVEGINWQGIPADGFSHWRPTLEPARTLSHTLVDSGKLVYSAHFYGYTGPNHTGATGTGETHDWRYQELSRTDLFATLQRQAFFVAADTGQHYTAPLWISEFGIGAAETNPQARTWFTNFVDYLVANDTDFAYWPALGFAGHNSWNLLEYRTDGTRDGILDGGDWRAADWQRLVSAAGRTGPVAATSTWDMLNLDFADAVQSRRVRSMPDWDSGARKAVCPDGQRVVGVAHKGGRGLCTDAGAPGLVDPSGALTVVRDERFVQQGDWAGGYTKFQCAPNQVMTGYSVRGQAVSGVLCATAVRALGTSGRTVWFDRGDNRPAGNPGGEFASGNYKGQCATDEYAAGIAFTGAWAKGKTPDALLCRKL</sequence>
<dbReference type="Pfam" id="PF00150">
    <property type="entry name" value="Cellulase"/>
    <property type="match status" value="1"/>
</dbReference>
<dbReference type="Proteomes" id="UP001165378">
    <property type="component" value="Unassembled WGS sequence"/>
</dbReference>
<evidence type="ECO:0000313" key="8">
    <source>
        <dbReference type="Proteomes" id="UP001165378"/>
    </source>
</evidence>
<dbReference type="RefSeq" id="WP_235052254.1">
    <property type="nucleotide sequence ID" value="NZ_JAKFHA010000005.1"/>
</dbReference>
<evidence type="ECO:0000259" key="6">
    <source>
        <dbReference type="Pfam" id="PF00150"/>
    </source>
</evidence>
<evidence type="ECO:0000313" key="7">
    <source>
        <dbReference type="EMBL" id="MCF2528100.1"/>
    </source>
</evidence>
<comment type="caution">
    <text evidence="7">The sequence shown here is derived from an EMBL/GenBank/DDBJ whole genome shotgun (WGS) entry which is preliminary data.</text>
</comment>
<evidence type="ECO:0000256" key="4">
    <source>
        <dbReference type="SAM" id="MobiDB-lite"/>
    </source>
</evidence>
<comment type="similarity">
    <text evidence="3">Belongs to the glycosyl hydrolase 5 (cellulase A) family.</text>
</comment>
<reference evidence="7" key="1">
    <citation type="submission" date="2022-01" db="EMBL/GenBank/DDBJ databases">
        <title>Genome-Based Taxonomic Classification of the Phylum Actinobacteria.</title>
        <authorList>
            <person name="Gao Y."/>
        </authorList>
    </citation>
    <scope>NUCLEOTIDE SEQUENCE</scope>
    <source>
        <strain evidence="7">KLBMP 8922</strain>
    </source>
</reference>
<dbReference type="GO" id="GO:0000272">
    <property type="term" value="P:polysaccharide catabolic process"/>
    <property type="evidence" value="ECO:0007669"/>
    <property type="project" value="InterPro"/>
</dbReference>
<dbReference type="Gene3D" id="3.20.20.80">
    <property type="entry name" value="Glycosidases"/>
    <property type="match status" value="1"/>
</dbReference>
<gene>
    <name evidence="7" type="ORF">LZ495_12825</name>
</gene>
<feature type="signal peptide" evidence="5">
    <location>
        <begin position="1"/>
        <end position="20"/>
    </location>
</feature>
<dbReference type="InterPro" id="IPR001547">
    <property type="entry name" value="Glyco_hydro_5"/>
</dbReference>
<evidence type="ECO:0000256" key="3">
    <source>
        <dbReference type="RuleBase" id="RU361153"/>
    </source>
</evidence>
<dbReference type="SUPFAM" id="SSF51445">
    <property type="entry name" value="(Trans)glycosidases"/>
    <property type="match status" value="1"/>
</dbReference>
<name>A0AA41PYC0_9ACTN</name>
<dbReference type="PROSITE" id="PS00659">
    <property type="entry name" value="GLYCOSYL_HYDROL_F5"/>
    <property type="match status" value="1"/>
</dbReference>
<feature type="chain" id="PRO_5041268436" evidence="5">
    <location>
        <begin position="21"/>
        <end position="639"/>
    </location>
</feature>
<dbReference type="EMBL" id="JAKFHA010000005">
    <property type="protein sequence ID" value="MCF2528100.1"/>
    <property type="molecule type" value="Genomic_DNA"/>
</dbReference>
<keyword evidence="1 3" id="KW-0378">Hydrolase</keyword>
<dbReference type="GO" id="GO:0004553">
    <property type="term" value="F:hydrolase activity, hydrolyzing O-glycosyl compounds"/>
    <property type="evidence" value="ECO:0007669"/>
    <property type="project" value="InterPro"/>
</dbReference>
<organism evidence="7 8">
    <name type="scientific">Yinghuangia soli</name>
    <dbReference type="NCBI Taxonomy" id="2908204"/>
    <lineage>
        <taxon>Bacteria</taxon>
        <taxon>Bacillati</taxon>
        <taxon>Actinomycetota</taxon>
        <taxon>Actinomycetes</taxon>
        <taxon>Kitasatosporales</taxon>
        <taxon>Streptomycetaceae</taxon>
        <taxon>Yinghuangia</taxon>
    </lineage>
</organism>
<dbReference type="AlphaFoldDB" id="A0AA41PYC0"/>
<dbReference type="PANTHER" id="PTHR31263:SF0">
    <property type="entry name" value="CELLULASE FAMILY PROTEIN (AFU_ORTHOLOGUE AFUA_5G14560)"/>
    <property type="match status" value="1"/>
</dbReference>
<keyword evidence="8" id="KW-1185">Reference proteome</keyword>
<proteinExistence type="inferred from homology"/>
<protein>
    <submittedName>
        <fullName evidence="7">Glycoside hydrolase family 5 protein</fullName>
    </submittedName>
</protein>
<evidence type="ECO:0000256" key="2">
    <source>
        <dbReference type="ARBA" id="ARBA00023295"/>
    </source>
</evidence>
<accession>A0AA41PYC0</accession>
<evidence type="ECO:0000256" key="5">
    <source>
        <dbReference type="SAM" id="SignalP"/>
    </source>
</evidence>
<feature type="region of interest" description="Disordered" evidence="4">
    <location>
        <begin position="83"/>
        <end position="106"/>
    </location>
</feature>
<keyword evidence="5" id="KW-0732">Signal</keyword>
<dbReference type="InterPro" id="IPR018087">
    <property type="entry name" value="Glyco_hydro_5_CS"/>
</dbReference>
<evidence type="ECO:0000256" key="1">
    <source>
        <dbReference type="ARBA" id="ARBA00022801"/>
    </source>
</evidence>
<dbReference type="PANTHER" id="PTHR31263">
    <property type="entry name" value="CELLULASE FAMILY PROTEIN (AFU_ORTHOLOGUE AFUA_5G14560)"/>
    <property type="match status" value="1"/>
</dbReference>